<feature type="domain" description="ER-bound oxygenase mpaB/mpaB'/Rubber oxygenase catalytic" evidence="1">
    <location>
        <begin position="56"/>
        <end position="280"/>
    </location>
</feature>
<dbReference type="Proteomes" id="UP000281708">
    <property type="component" value="Unassembled WGS sequence"/>
</dbReference>
<organism evidence="2 3">
    <name type="scientific">Nocardioides mangrovicus</name>
    <dbReference type="NCBI Taxonomy" id="2478913"/>
    <lineage>
        <taxon>Bacteria</taxon>
        <taxon>Bacillati</taxon>
        <taxon>Actinomycetota</taxon>
        <taxon>Actinomycetes</taxon>
        <taxon>Propionibacteriales</taxon>
        <taxon>Nocardioidaceae</taxon>
        <taxon>Nocardioides</taxon>
    </lineage>
</organism>
<dbReference type="OrthoDB" id="108890at2"/>
<evidence type="ECO:0000313" key="3">
    <source>
        <dbReference type="Proteomes" id="UP000281708"/>
    </source>
</evidence>
<dbReference type="PANTHER" id="PTHR36151">
    <property type="entry name" value="BLR2777 PROTEIN"/>
    <property type="match status" value="1"/>
</dbReference>
<dbReference type="AlphaFoldDB" id="A0A3L8P7X3"/>
<keyword evidence="3" id="KW-1185">Reference proteome</keyword>
<dbReference type="Pfam" id="PF09995">
    <property type="entry name" value="MPAB_Lcp_cat"/>
    <property type="match status" value="1"/>
</dbReference>
<evidence type="ECO:0000259" key="1">
    <source>
        <dbReference type="Pfam" id="PF09995"/>
    </source>
</evidence>
<protein>
    <submittedName>
        <fullName evidence="2">DUF2236 domain-containing protein</fullName>
    </submittedName>
</protein>
<gene>
    <name evidence="2" type="ORF">D9V37_03930</name>
</gene>
<proteinExistence type="predicted"/>
<reference evidence="2 3" key="1">
    <citation type="submission" date="2018-10" db="EMBL/GenBank/DDBJ databases">
        <title>Marmoricola sp. 4Q3S-7 whole genome shotgun sequence.</title>
        <authorList>
            <person name="Li F."/>
        </authorList>
    </citation>
    <scope>NUCLEOTIDE SEQUENCE [LARGE SCALE GENOMIC DNA]</scope>
    <source>
        <strain evidence="2 3">4Q3S-7</strain>
    </source>
</reference>
<sequence length="286" mass="30598">METDSVALLSPVLAPVRRTLASGLRAKVAGPDAAATADRIWRTEGERWFHDGDPVWRVHGDAAMFAGGVRALLLQSLHPLAMYGVAEFSGYRDDPWARVASTSAYIARTTYGTVEDAEAAIATVRRIHSHVRGTAPDGRAYAADDPELLLWVHAAEIGSFLATHQALARRPLTAREADTYVAQAGLPARLLGVVDPPASVAELDAVVERFRPDLAVTEPARDAIALVLHEPPLALWGRPFYDAIAHAAVATLPGWAREMIGVRARPGALFAGRAVLAGVGWVMTTP</sequence>
<evidence type="ECO:0000313" key="2">
    <source>
        <dbReference type="EMBL" id="RLV51077.1"/>
    </source>
</evidence>
<dbReference type="EMBL" id="RDBE01000001">
    <property type="protein sequence ID" value="RLV51077.1"/>
    <property type="molecule type" value="Genomic_DNA"/>
</dbReference>
<comment type="caution">
    <text evidence="2">The sequence shown here is derived from an EMBL/GenBank/DDBJ whole genome shotgun (WGS) entry which is preliminary data.</text>
</comment>
<name>A0A3L8P7X3_9ACTN</name>
<accession>A0A3L8P7X3</accession>
<dbReference type="PANTHER" id="PTHR36151:SF3">
    <property type="entry name" value="ER-BOUND OXYGENASE MPAB_MPAB'_RUBBER OXYGENASE CATALYTIC DOMAIN-CONTAINING PROTEIN"/>
    <property type="match status" value="1"/>
</dbReference>
<dbReference type="InterPro" id="IPR018713">
    <property type="entry name" value="MPAB/Lcp_cat_dom"/>
</dbReference>
<dbReference type="GO" id="GO:0016491">
    <property type="term" value="F:oxidoreductase activity"/>
    <property type="evidence" value="ECO:0007669"/>
    <property type="project" value="InterPro"/>
</dbReference>